<evidence type="ECO:0008006" key="4">
    <source>
        <dbReference type="Google" id="ProtNLM"/>
    </source>
</evidence>
<dbReference type="Proteomes" id="UP000799537">
    <property type="component" value="Unassembled WGS sequence"/>
</dbReference>
<organism evidence="2 3">
    <name type="scientific">Zasmidium cellare ATCC 36951</name>
    <dbReference type="NCBI Taxonomy" id="1080233"/>
    <lineage>
        <taxon>Eukaryota</taxon>
        <taxon>Fungi</taxon>
        <taxon>Dikarya</taxon>
        <taxon>Ascomycota</taxon>
        <taxon>Pezizomycotina</taxon>
        <taxon>Dothideomycetes</taxon>
        <taxon>Dothideomycetidae</taxon>
        <taxon>Mycosphaerellales</taxon>
        <taxon>Mycosphaerellaceae</taxon>
        <taxon>Zasmidium</taxon>
    </lineage>
</organism>
<dbReference type="RefSeq" id="XP_033659339.1">
    <property type="nucleotide sequence ID" value="XM_033814822.1"/>
</dbReference>
<reference evidence="2" key="1">
    <citation type="journal article" date="2020" name="Stud. Mycol.">
        <title>101 Dothideomycetes genomes: a test case for predicting lifestyles and emergence of pathogens.</title>
        <authorList>
            <person name="Haridas S."/>
            <person name="Albert R."/>
            <person name="Binder M."/>
            <person name="Bloem J."/>
            <person name="Labutti K."/>
            <person name="Salamov A."/>
            <person name="Andreopoulos B."/>
            <person name="Baker S."/>
            <person name="Barry K."/>
            <person name="Bills G."/>
            <person name="Bluhm B."/>
            <person name="Cannon C."/>
            <person name="Castanera R."/>
            <person name="Culley D."/>
            <person name="Daum C."/>
            <person name="Ezra D."/>
            <person name="Gonzalez J."/>
            <person name="Henrissat B."/>
            <person name="Kuo A."/>
            <person name="Liang C."/>
            <person name="Lipzen A."/>
            <person name="Lutzoni F."/>
            <person name="Magnuson J."/>
            <person name="Mondo S."/>
            <person name="Nolan M."/>
            <person name="Ohm R."/>
            <person name="Pangilinan J."/>
            <person name="Park H.-J."/>
            <person name="Ramirez L."/>
            <person name="Alfaro M."/>
            <person name="Sun H."/>
            <person name="Tritt A."/>
            <person name="Yoshinaga Y."/>
            <person name="Zwiers L.-H."/>
            <person name="Turgeon B."/>
            <person name="Goodwin S."/>
            <person name="Spatafora J."/>
            <person name="Crous P."/>
            <person name="Grigoriev I."/>
        </authorList>
    </citation>
    <scope>NUCLEOTIDE SEQUENCE</scope>
    <source>
        <strain evidence="2">ATCC 36951</strain>
    </source>
</reference>
<dbReference type="GeneID" id="54568094"/>
<dbReference type="AlphaFoldDB" id="A0A6A6BWX2"/>
<name>A0A6A6BWX2_ZASCE</name>
<evidence type="ECO:0000256" key="1">
    <source>
        <dbReference type="SAM" id="MobiDB-lite"/>
    </source>
</evidence>
<dbReference type="EMBL" id="ML993663">
    <property type="protein sequence ID" value="KAF2158450.1"/>
    <property type="molecule type" value="Genomic_DNA"/>
</dbReference>
<evidence type="ECO:0000313" key="3">
    <source>
        <dbReference type="Proteomes" id="UP000799537"/>
    </source>
</evidence>
<evidence type="ECO:0000313" key="2">
    <source>
        <dbReference type="EMBL" id="KAF2158450.1"/>
    </source>
</evidence>
<protein>
    <recommendedName>
        <fullName evidence="4">Transcription factor domain-containing protein</fullName>
    </recommendedName>
</protein>
<keyword evidence="3" id="KW-1185">Reference proteome</keyword>
<feature type="region of interest" description="Disordered" evidence="1">
    <location>
        <begin position="108"/>
        <end position="132"/>
    </location>
</feature>
<sequence>MLNDWQVVCGAVIPEAASIPMLVSMGGFRYPIGQASRLRIRPQICAPYQQRRCGLWGCDLVETSTLQPQGNGYISCWTDAAGNGNLVVKLGMKKQDLLFVACEGPTGRKDRRTSASANRHVQQHRTIRGKGHRRVRLPHAKAEPSRFVTKAEEDEDAAWNLNQVPSRTSPEPNACSIHTTTLPNQPAGFDPFDSPSSCDASSYATQELLAWYSARAGPLGPHNETMENVFSSVWDAFWQMAMENGAFYHHLAAVINAPWKLEEPGSGWTGDQDKFMYHKTLALQHLRRSLDSDRRYVETSAMILSVCFQLHFAMREGNREETTVHAAALKSFATSSALSNMQPPHWITFVLLSLKHSQWSLEPPPANYCLHPYCTFEHLYVEAPELCSQARDKASSALSRLPLPQLPELDAATGSHGVGPTLGLFYDISYDLCTYSATVRKLLFDGHGKEERCLEALYCVLLAAQLSTWSLPVEFTGSKGHTTTNTTVRLLAEICASLKRQQITVAYWREHTNLESLVWVLFLACGHWRLAEQAETYKPQGSTAVARTLVRDSTPLTRWLRTCPAHQKETRTLRQKQIIKAVRLSLRGRDRIAHYT</sequence>
<feature type="compositionally biased region" description="Basic residues" evidence="1">
    <location>
        <begin position="121"/>
        <end position="132"/>
    </location>
</feature>
<proteinExistence type="predicted"/>
<accession>A0A6A6BWX2</accession>
<gene>
    <name evidence="2" type="ORF">M409DRAFT_61635</name>
</gene>